<dbReference type="RefSeq" id="XP_012652685.1">
    <property type="nucleotide sequence ID" value="XM_012797231.1"/>
</dbReference>
<keyword evidence="2" id="KW-1185">Reference proteome</keyword>
<dbReference type="EMBL" id="GG662719">
    <property type="protein sequence ID" value="EWS74792.1"/>
    <property type="molecule type" value="Genomic_DNA"/>
</dbReference>
<sequence>MGKLKMIINVYPINKLETIKNKKIEGSLNYKIEQIKKKKNIQIQMNTNQYNSFPKLHYKQCIFIMSKKILIIQYFLISPYYIPKFQKQNSIKQTTNYVSFSVIQYI</sequence>
<dbReference type="KEGG" id="tet:TTHERM_000402099"/>
<dbReference type="InParanoid" id="W7XBT8"/>
<dbReference type="Proteomes" id="UP000009168">
    <property type="component" value="Unassembled WGS sequence"/>
</dbReference>
<protein>
    <submittedName>
        <fullName evidence="1">Uncharacterized protein</fullName>
    </submittedName>
</protein>
<dbReference type="AlphaFoldDB" id="W7XBT8"/>
<evidence type="ECO:0000313" key="2">
    <source>
        <dbReference type="Proteomes" id="UP000009168"/>
    </source>
</evidence>
<name>W7XBT8_TETTS</name>
<gene>
    <name evidence="1" type="ORF">TTHERM_000402099</name>
</gene>
<accession>W7XBT8</accession>
<dbReference type="GeneID" id="24438773"/>
<reference evidence="2" key="1">
    <citation type="journal article" date="2006" name="PLoS Biol.">
        <title>Macronuclear genome sequence of the ciliate Tetrahymena thermophila, a model eukaryote.</title>
        <authorList>
            <person name="Eisen J.A."/>
            <person name="Coyne R.S."/>
            <person name="Wu M."/>
            <person name="Wu D."/>
            <person name="Thiagarajan M."/>
            <person name="Wortman J.R."/>
            <person name="Badger J.H."/>
            <person name="Ren Q."/>
            <person name="Amedeo P."/>
            <person name="Jones K.M."/>
            <person name="Tallon L.J."/>
            <person name="Delcher A.L."/>
            <person name="Salzberg S.L."/>
            <person name="Silva J.C."/>
            <person name="Haas B.J."/>
            <person name="Majoros W.H."/>
            <person name="Farzad M."/>
            <person name="Carlton J.M."/>
            <person name="Smith R.K. Jr."/>
            <person name="Garg J."/>
            <person name="Pearlman R.E."/>
            <person name="Karrer K.M."/>
            <person name="Sun L."/>
            <person name="Manning G."/>
            <person name="Elde N.C."/>
            <person name="Turkewitz A.P."/>
            <person name="Asai D.J."/>
            <person name="Wilkes D.E."/>
            <person name="Wang Y."/>
            <person name="Cai H."/>
            <person name="Collins K."/>
            <person name="Stewart B.A."/>
            <person name="Lee S.R."/>
            <person name="Wilamowska K."/>
            <person name="Weinberg Z."/>
            <person name="Ruzzo W.L."/>
            <person name="Wloga D."/>
            <person name="Gaertig J."/>
            <person name="Frankel J."/>
            <person name="Tsao C.-C."/>
            <person name="Gorovsky M.A."/>
            <person name="Keeling P.J."/>
            <person name="Waller R.F."/>
            <person name="Patron N.J."/>
            <person name="Cherry J.M."/>
            <person name="Stover N.A."/>
            <person name="Krieger C.J."/>
            <person name="del Toro C."/>
            <person name="Ryder H.F."/>
            <person name="Williamson S.C."/>
            <person name="Barbeau R.A."/>
            <person name="Hamilton E.P."/>
            <person name="Orias E."/>
        </authorList>
    </citation>
    <scope>NUCLEOTIDE SEQUENCE [LARGE SCALE GENOMIC DNA]</scope>
    <source>
        <strain evidence="2">SB210</strain>
    </source>
</reference>
<organism evidence="1 2">
    <name type="scientific">Tetrahymena thermophila (strain SB210)</name>
    <dbReference type="NCBI Taxonomy" id="312017"/>
    <lineage>
        <taxon>Eukaryota</taxon>
        <taxon>Sar</taxon>
        <taxon>Alveolata</taxon>
        <taxon>Ciliophora</taxon>
        <taxon>Intramacronucleata</taxon>
        <taxon>Oligohymenophorea</taxon>
        <taxon>Hymenostomatida</taxon>
        <taxon>Tetrahymenina</taxon>
        <taxon>Tetrahymenidae</taxon>
        <taxon>Tetrahymena</taxon>
    </lineage>
</organism>
<proteinExistence type="predicted"/>
<evidence type="ECO:0000313" key="1">
    <source>
        <dbReference type="EMBL" id="EWS74792.1"/>
    </source>
</evidence>